<dbReference type="EMBL" id="ML986589">
    <property type="protein sequence ID" value="KAF2267770.1"/>
    <property type="molecule type" value="Genomic_DNA"/>
</dbReference>
<accession>A0A9P4KFQ8</accession>
<proteinExistence type="predicted"/>
<reference evidence="2" key="1">
    <citation type="journal article" date="2020" name="Stud. Mycol.">
        <title>101 Dothideomycetes genomes: A test case for predicting lifestyles and emergence of pathogens.</title>
        <authorList>
            <person name="Haridas S."/>
            <person name="Albert R."/>
            <person name="Binder M."/>
            <person name="Bloem J."/>
            <person name="LaButti K."/>
            <person name="Salamov A."/>
            <person name="Andreopoulos B."/>
            <person name="Baker S."/>
            <person name="Barry K."/>
            <person name="Bills G."/>
            <person name="Bluhm B."/>
            <person name="Cannon C."/>
            <person name="Castanera R."/>
            <person name="Culley D."/>
            <person name="Daum C."/>
            <person name="Ezra D."/>
            <person name="Gonzalez J."/>
            <person name="Henrissat B."/>
            <person name="Kuo A."/>
            <person name="Liang C."/>
            <person name="Lipzen A."/>
            <person name="Lutzoni F."/>
            <person name="Magnuson J."/>
            <person name="Mondo S."/>
            <person name="Nolan M."/>
            <person name="Ohm R."/>
            <person name="Pangilinan J."/>
            <person name="Park H.-J."/>
            <person name="Ramirez L."/>
            <person name="Alfaro M."/>
            <person name="Sun H."/>
            <person name="Tritt A."/>
            <person name="Yoshinaga Y."/>
            <person name="Zwiers L.-H."/>
            <person name="Turgeon B."/>
            <person name="Goodwin S."/>
            <person name="Spatafora J."/>
            <person name="Crous P."/>
            <person name="Grigoriev I."/>
        </authorList>
    </citation>
    <scope>NUCLEOTIDE SEQUENCE [LARGE SCALE GENOMIC DNA]</scope>
    <source>
        <strain evidence="2">CBS 304.66</strain>
    </source>
</reference>
<dbReference type="Proteomes" id="UP000800093">
    <property type="component" value="Unassembled WGS sequence"/>
</dbReference>
<dbReference type="AlphaFoldDB" id="A0A9P4KFQ8"/>
<dbReference type="OrthoDB" id="3556572at2759"/>
<comment type="caution">
    <text evidence="1">The sequence shown here is derived from an EMBL/GenBank/DDBJ whole genome shotgun (WGS) entry which is preliminary data.</text>
</comment>
<dbReference type="InterPro" id="IPR032675">
    <property type="entry name" value="LRR_dom_sf"/>
</dbReference>
<sequence>MADNNTQANILALGDDIHHIIATELLETTPSSLLSLAQVSRPLGALATPYIYRELVLSGNSEANNLLINRLRSDGGDVARHVRHLAIEEMLSPKALEEVLDKTVNLRTLSWDTATKMPESILQKLQNTWPDLKISVCNHKRAHSESIERDMDEPLLTSPQLESLDYSIYIKGYNYSYMPQQPMPSEWRQFSRIIQSSKNLKRLRIELQPSRVYEYGKGSWDIRTFSDNDVSMPQFVIDSKTSFPPLEELTISNRSFCANYEFDAEHCKSLRTCIDWSKMRKLDVGSSYPVHLFRELIGLTPNLTSLRFGFTFGELDDWAAVKFIQSLNRLETLDIANVQEHADGIWPAIVTHRNTLKILVIRPTVSRHCYPIYPDISLLRGIIEDCPNLENFGYDVPFEQVPFDPAEDGDMKGREPVAIETTTTFRHPKLLNNRPSEEHITLLSELGLDTLELFLHIPGGASSFCDAYIPDAMGTKPITPLKIETSKKTAIEIAQRLSKKKLLKELRIWISRTGYEDRAQSYLVHANMKLTRKEIGGEGEDAWDISGDYSWKGEAGW</sequence>
<evidence type="ECO:0000313" key="2">
    <source>
        <dbReference type="Proteomes" id="UP000800093"/>
    </source>
</evidence>
<evidence type="ECO:0000313" key="1">
    <source>
        <dbReference type="EMBL" id="KAF2267770.1"/>
    </source>
</evidence>
<protein>
    <submittedName>
        <fullName evidence="1">Uncharacterized protein</fullName>
    </submittedName>
</protein>
<keyword evidence="2" id="KW-1185">Reference proteome</keyword>
<dbReference type="SUPFAM" id="SSF52047">
    <property type="entry name" value="RNI-like"/>
    <property type="match status" value="1"/>
</dbReference>
<organism evidence="1 2">
    <name type="scientific">Lojkania enalia</name>
    <dbReference type="NCBI Taxonomy" id="147567"/>
    <lineage>
        <taxon>Eukaryota</taxon>
        <taxon>Fungi</taxon>
        <taxon>Dikarya</taxon>
        <taxon>Ascomycota</taxon>
        <taxon>Pezizomycotina</taxon>
        <taxon>Dothideomycetes</taxon>
        <taxon>Pleosporomycetidae</taxon>
        <taxon>Pleosporales</taxon>
        <taxon>Pleosporales incertae sedis</taxon>
        <taxon>Lojkania</taxon>
    </lineage>
</organism>
<gene>
    <name evidence="1" type="ORF">CC78DRAFT_565944</name>
</gene>
<dbReference type="Gene3D" id="3.80.10.10">
    <property type="entry name" value="Ribonuclease Inhibitor"/>
    <property type="match status" value="1"/>
</dbReference>
<name>A0A9P4KFQ8_9PLEO</name>